<dbReference type="OrthoDB" id="1576084at2759"/>
<dbReference type="PANTHER" id="PTHR37758">
    <property type="entry name" value="OS03G0334300 PROTEIN"/>
    <property type="match status" value="1"/>
</dbReference>
<evidence type="ECO:0000313" key="2">
    <source>
        <dbReference type="Proteomes" id="UP000295252"/>
    </source>
</evidence>
<dbReference type="EMBL" id="HG739162">
    <property type="protein sequence ID" value="CDP13892.1"/>
    <property type="molecule type" value="Genomic_DNA"/>
</dbReference>
<protein>
    <submittedName>
        <fullName evidence="1">Uncharacterized protein</fullName>
    </submittedName>
</protein>
<name>A0A068V003_COFCA</name>
<dbReference type="Gramene" id="CDP13892">
    <property type="protein sequence ID" value="CDP13892"/>
    <property type="gene ID" value="GSCOC_T00039025001"/>
</dbReference>
<keyword evidence="2" id="KW-1185">Reference proteome</keyword>
<gene>
    <name evidence="1" type="ORF">GSCOC_T00039025001</name>
</gene>
<dbReference type="AlphaFoldDB" id="A0A068V003"/>
<organism evidence="1 2">
    <name type="scientific">Coffea canephora</name>
    <name type="common">Robusta coffee</name>
    <dbReference type="NCBI Taxonomy" id="49390"/>
    <lineage>
        <taxon>Eukaryota</taxon>
        <taxon>Viridiplantae</taxon>
        <taxon>Streptophyta</taxon>
        <taxon>Embryophyta</taxon>
        <taxon>Tracheophyta</taxon>
        <taxon>Spermatophyta</taxon>
        <taxon>Magnoliopsida</taxon>
        <taxon>eudicotyledons</taxon>
        <taxon>Gunneridae</taxon>
        <taxon>Pentapetalae</taxon>
        <taxon>asterids</taxon>
        <taxon>lamiids</taxon>
        <taxon>Gentianales</taxon>
        <taxon>Rubiaceae</taxon>
        <taxon>Ixoroideae</taxon>
        <taxon>Gardenieae complex</taxon>
        <taxon>Bertiereae - Coffeeae clade</taxon>
        <taxon>Coffeeae</taxon>
        <taxon>Coffea</taxon>
    </lineage>
</organism>
<proteinExistence type="predicted"/>
<accession>A0A068V003</accession>
<sequence>MMSPDQQFAYANLNLDSIATCWAAPGSACQSRPCFPSHWILSSRVTNPTSRPNPICKSGPSCFQSKGGHFASATMTAFTSHVVKVHDLCSPLLMPTTRSKYTVSSGLTSVAWSQPHGGRLRLEQPWPNRQLEKVVECAKGGSASASASEWGDEIVTEEELMGLGKLGGKCEETRGIAELLECLEREAIMGEDEGKEPTDYNRRAQIFHKSSRVFQSLKESSTPLP</sequence>
<dbReference type="Proteomes" id="UP000295252">
    <property type="component" value="Chromosome IV"/>
</dbReference>
<dbReference type="GO" id="GO:0009507">
    <property type="term" value="C:chloroplast"/>
    <property type="evidence" value="ECO:0007669"/>
    <property type="project" value="TreeGrafter"/>
</dbReference>
<evidence type="ECO:0000313" key="1">
    <source>
        <dbReference type="EMBL" id="CDP13892.1"/>
    </source>
</evidence>
<reference evidence="2" key="1">
    <citation type="journal article" date="2014" name="Science">
        <title>The coffee genome provides insight into the convergent evolution of caffeine biosynthesis.</title>
        <authorList>
            <person name="Denoeud F."/>
            <person name="Carretero-Paulet L."/>
            <person name="Dereeper A."/>
            <person name="Droc G."/>
            <person name="Guyot R."/>
            <person name="Pietrella M."/>
            <person name="Zheng C."/>
            <person name="Alberti A."/>
            <person name="Anthony F."/>
            <person name="Aprea G."/>
            <person name="Aury J.M."/>
            <person name="Bento P."/>
            <person name="Bernard M."/>
            <person name="Bocs S."/>
            <person name="Campa C."/>
            <person name="Cenci A."/>
            <person name="Combes M.C."/>
            <person name="Crouzillat D."/>
            <person name="Da Silva C."/>
            <person name="Daddiego L."/>
            <person name="De Bellis F."/>
            <person name="Dussert S."/>
            <person name="Garsmeur O."/>
            <person name="Gayraud T."/>
            <person name="Guignon V."/>
            <person name="Jahn K."/>
            <person name="Jamilloux V."/>
            <person name="Joet T."/>
            <person name="Labadie K."/>
            <person name="Lan T."/>
            <person name="Leclercq J."/>
            <person name="Lepelley M."/>
            <person name="Leroy T."/>
            <person name="Li L.T."/>
            <person name="Librado P."/>
            <person name="Lopez L."/>
            <person name="Munoz A."/>
            <person name="Noel B."/>
            <person name="Pallavicini A."/>
            <person name="Perrotta G."/>
            <person name="Poncet V."/>
            <person name="Pot D."/>
            <person name="Priyono X."/>
            <person name="Rigoreau M."/>
            <person name="Rouard M."/>
            <person name="Rozas J."/>
            <person name="Tranchant-Dubreuil C."/>
            <person name="VanBuren R."/>
            <person name="Zhang Q."/>
            <person name="Andrade A.C."/>
            <person name="Argout X."/>
            <person name="Bertrand B."/>
            <person name="de Kochko A."/>
            <person name="Graziosi G."/>
            <person name="Henry R.J."/>
            <person name="Jayarama X."/>
            <person name="Ming R."/>
            <person name="Nagai C."/>
            <person name="Rounsley S."/>
            <person name="Sankoff D."/>
            <person name="Giuliano G."/>
            <person name="Albert V.A."/>
            <person name="Wincker P."/>
            <person name="Lashermes P."/>
        </authorList>
    </citation>
    <scope>NUCLEOTIDE SEQUENCE [LARGE SCALE GENOMIC DNA]</scope>
    <source>
        <strain evidence="2">cv. DH200-94</strain>
    </source>
</reference>
<dbReference type="STRING" id="49390.A0A068V003"/>
<dbReference type="PANTHER" id="PTHR37758:SF1">
    <property type="entry name" value="OS03G0334300 PROTEIN"/>
    <property type="match status" value="1"/>
</dbReference>
<dbReference type="InParanoid" id="A0A068V003"/>